<organism evidence="3 4">
    <name type="scientific">Microbacterium azadirachtae</name>
    <dbReference type="NCBI Taxonomy" id="582680"/>
    <lineage>
        <taxon>Bacteria</taxon>
        <taxon>Bacillati</taxon>
        <taxon>Actinomycetota</taxon>
        <taxon>Actinomycetes</taxon>
        <taxon>Micrococcales</taxon>
        <taxon>Microbacteriaceae</taxon>
        <taxon>Microbacterium</taxon>
    </lineage>
</organism>
<evidence type="ECO:0000256" key="2">
    <source>
        <dbReference type="SAM" id="Phobius"/>
    </source>
</evidence>
<feature type="transmembrane region" description="Helical" evidence="2">
    <location>
        <begin position="48"/>
        <end position="67"/>
    </location>
</feature>
<keyword evidence="4" id="KW-1185">Reference proteome</keyword>
<proteinExistence type="predicted"/>
<keyword evidence="2" id="KW-0812">Transmembrane</keyword>
<dbReference type="PANTHER" id="PTHR41386">
    <property type="entry name" value="INTEGRAL MEMBRANE PROTEIN-RELATED"/>
    <property type="match status" value="1"/>
</dbReference>
<evidence type="ECO:0000313" key="3">
    <source>
        <dbReference type="EMBL" id="KJL25800.1"/>
    </source>
</evidence>
<gene>
    <name evidence="3" type="ORF">RL72_01286</name>
</gene>
<reference evidence="3 4" key="1">
    <citation type="submission" date="2015-02" db="EMBL/GenBank/DDBJ databases">
        <title>Draft genome sequences of ten Microbacterium spp. with emphasis on heavy metal contaminated environments.</title>
        <authorList>
            <person name="Corretto E."/>
        </authorList>
    </citation>
    <scope>NUCLEOTIDE SEQUENCE [LARGE SCALE GENOMIC DNA]</scope>
    <source>
        <strain evidence="3 4">DSM 23848</strain>
    </source>
</reference>
<dbReference type="PATRIC" id="fig|582680.7.peg.1326"/>
<evidence type="ECO:0000256" key="1">
    <source>
        <dbReference type="SAM" id="MobiDB-lite"/>
    </source>
</evidence>
<dbReference type="Proteomes" id="UP000033448">
    <property type="component" value="Unassembled WGS sequence"/>
</dbReference>
<dbReference type="EMBL" id="JYIT01000068">
    <property type="protein sequence ID" value="KJL25800.1"/>
    <property type="molecule type" value="Genomic_DNA"/>
</dbReference>
<protein>
    <recommendedName>
        <fullName evidence="5">DUF1003 domain-containing protein</fullName>
    </recommendedName>
</protein>
<dbReference type="RefSeq" id="WP_346218187.1">
    <property type="nucleotide sequence ID" value="NZ_JYIT01000068.1"/>
</dbReference>
<accession>A0A0F0L0D5</accession>
<comment type="caution">
    <text evidence="3">The sequence shown here is derived from an EMBL/GenBank/DDBJ whole genome shotgun (WGS) entry which is preliminary data.</text>
</comment>
<sequence>MSIENLNAFLERLPSASARPLPDSTWHERARERLTLGERAADRLRNGMGSWVFVGGFVLFMGTWWMLNSLRATTWDPYPFILLNLFLSMLAGLQGAILLIAAKRQDAITAALAQHDFDTNVAAKIDIEALLEINRRQLEMIAELQGIARALVPATADAPARNEPDGRQADPRALDPRAVATEVEAATATARAAESEAESRAEARAQEEIASQAGEQEGASRGRYAPDGP</sequence>
<feature type="compositionally biased region" description="Basic and acidic residues" evidence="1">
    <location>
        <begin position="193"/>
        <end position="207"/>
    </location>
</feature>
<feature type="region of interest" description="Disordered" evidence="1">
    <location>
        <begin position="157"/>
        <end position="229"/>
    </location>
</feature>
<feature type="compositionally biased region" description="Basic and acidic residues" evidence="1">
    <location>
        <begin position="160"/>
        <end position="175"/>
    </location>
</feature>
<feature type="compositionally biased region" description="Low complexity" evidence="1">
    <location>
        <begin position="178"/>
        <end position="192"/>
    </location>
</feature>
<name>A0A0F0L0D5_9MICO</name>
<feature type="transmembrane region" description="Helical" evidence="2">
    <location>
        <begin position="79"/>
        <end position="102"/>
    </location>
</feature>
<evidence type="ECO:0008006" key="5">
    <source>
        <dbReference type="Google" id="ProtNLM"/>
    </source>
</evidence>
<evidence type="ECO:0000313" key="4">
    <source>
        <dbReference type="Proteomes" id="UP000033448"/>
    </source>
</evidence>
<keyword evidence="2" id="KW-0472">Membrane</keyword>
<keyword evidence="2" id="KW-1133">Transmembrane helix</keyword>
<dbReference type="AlphaFoldDB" id="A0A0F0L0D5"/>
<dbReference type="Pfam" id="PF06210">
    <property type="entry name" value="DUF1003"/>
    <property type="match status" value="1"/>
</dbReference>
<dbReference type="InterPro" id="IPR010406">
    <property type="entry name" value="DUF1003"/>
</dbReference>
<dbReference type="PANTHER" id="PTHR41386:SF1">
    <property type="entry name" value="MEMBRANE PROTEIN"/>
    <property type="match status" value="1"/>
</dbReference>